<dbReference type="EMBL" id="JBJUIK010000009">
    <property type="protein sequence ID" value="KAL3518439.1"/>
    <property type="molecule type" value="Genomic_DNA"/>
</dbReference>
<keyword evidence="6" id="KW-1185">Reference proteome</keyword>
<evidence type="ECO:0000313" key="6">
    <source>
        <dbReference type="Proteomes" id="UP001630127"/>
    </source>
</evidence>
<evidence type="ECO:0000313" key="5">
    <source>
        <dbReference type="EMBL" id="KAL3518439.1"/>
    </source>
</evidence>
<feature type="region of interest" description="Disordered" evidence="3">
    <location>
        <begin position="147"/>
        <end position="204"/>
    </location>
</feature>
<comment type="caution">
    <text evidence="5">The sequence shown here is derived from an EMBL/GenBank/DDBJ whole genome shotgun (WGS) entry which is preliminary data.</text>
</comment>
<sequence>MKGDRMAKRSSLGSIVRRRLSDITNSNPKPKSPINVEKPSFDPSSKEQIDHLAKENMALVKIIQDKNKVIELNGIELQKLRINLQKMQMQNWNLAQANSLMIAELNFGKERMKTLQHEISCKEALLKLKAKSLEIKEGEMIPVEETKLNNSKSRKPRFTRSRSMGPSTTVSSQQVAAKEAAENKRRCLRRQSASSKMQQPENTENFIEIEDVMLPPTDFVAMHVDGPTSSPFIGKGVKDDTPKQPERTSIGGRPLRKAAEKVQSYKEIPLNVKMRRQN</sequence>
<gene>
    <name evidence="5" type="ORF">ACH5RR_021028</name>
</gene>
<accession>A0ABD2ZH62</accession>
<organism evidence="5 6">
    <name type="scientific">Cinchona calisaya</name>
    <dbReference type="NCBI Taxonomy" id="153742"/>
    <lineage>
        <taxon>Eukaryota</taxon>
        <taxon>Viridiplantae</taxon>
        <taxon>Streptophyta</taxon>
        <taxon>Embryophyta</taxon>
        <taxon>Tracheophyta</taxon>
        <taxon>Spermatophyta</taxon>
        <taxon>Magnoliopsida</taxon>
        <taxon>eudicotyledons</taxon>
        <taxon>Gunneridae</taxon>
        <taxon>Pentapetalae</taxon>
        <taxon>asterids</taxon>
        <taxon>lamiids</taxon>
        <taxon>Gentianales</taxon>
        <taxon>Rubiaceae</taxon>
        <taxon>Cinchonoideae</taxon>
        <taxon>Cinchoneae</taxon>
        <taxon>Cinchona</taxon>
    </lineage>
</organism>
<keyword evidence="2" id="KW-0159">Chromosome partition</keyword>
<dbReference type="Pfam" id="PF07557">
    <property type="entry name" value="Shugoshin_C"/>
    <property type="match status" value="1"/>
</dbReference>
<evidence type="ECO:0000256" key="2">
    <source>
        <dbReference type="ARBA" id="ARBA00022829"/>
    </source>
</evidence>
<feature type="compositionally biased region" description="Basic and acidic residues" evidence="3">
    <location>
        <begin position="236"/>
        <end position="246"/>
    </location>
</feature>
<protein>
    <recommendedName>
        <fullName evidence="4">Shugoshin C-terminal domain-containing protein</fullName>
    </recommendedName>
</protein>
<dbReference type="InterPro" id="IPR011515">
    <property type="entry name" value="Shugoshin_C"/>
</dbReference>
<evidence type="ECO:0000256" key="3">
    <source>
        <dbReference type="SAM" id="MobiDB-lite"/>
    </source>
</evidence>
<evidence type="ECO:0000259" key="4">
    <source>
        <dbReference type="Pfam" id="PF07557"/>
    </source>
</evidence>
<feature type="domain" description="Shugoshin C-terminal" evidence="4">
    <location>
        <begin position="252"/>
        <end position="276"/>
    </location>
</feature>
<name>A0ABD2ZH62_9GENT</name>
<feature type="region of interest" description="Disordered" evidence="3">
    <location>
        <begin position="1"/>
        <end position="47"/>
    </location>
</feature>
<dbReference type="Proteomes" id="UP001630127">
    <property type="component" value="Unassembled WGS sequence"/>
</dbReference>
<dbReference type="PANTHER" id="PTHR34373">
    <property type="entry name" value="SHUGOSHIN 2"/>
    <property type="match status" value="1"/>
</dbReference>
<dbReference type="InterPro" id="IPR044693">
    <property type="entry name" value="SGO_plant"/>
</dbReference>
<evidence type="ECO:0000256" key="1">
    <source>
        <dbReference type="ARBA" id="ARBA00010845"/>
    </source>
</evidence>
<comment type="similarity">
    <text evidence="1">Belongs to the shugoshin family.</text>
</comment>
<proteinExistence type="inferred from homology"/>
<feature type="compositionally biased region" description="Polar residues" evidence="3">
    <location>
        <begin position="191"/>
        <end position="204"/>
    </location>
</feature>
<dbReference type="AlphaFoldDB" id="A0ABD2ZH62"/>
<feature type="region of interest" description="Disordered" evidence="3">
    <location>
        <begin position="230"/>
        <end position="262"/>
    </location>
</feature>
<feature type="compositionally biased region" description="Polar residues" evidence="3">
    <location>
        <begin position="161"/>
        <end position="175"/>
    </location>
</feature>
<dbReference type="GO" id="GO:0007059">
    <property type="term" value="P:chromosome segregation"/>
    <property type="evidence" value="ECO:0007669"/>
    <property type="project" value="UniProtKB-KW"/>
</dbReference>
<reference evidence="5 6" key="1">
    <citation type="submission" date="2024-11" db="EMBL/GenBank/DDBJ databases">
        <title>A near-complete genome assembly of Cinchona calisaya.</title>
        <authorList>
            <person name="Lian D.C."/>
            <person name="Zhao X.W."/>
            <person name="Wei L."/>
        </authorList>
    </citation>
    <scope>NUCLEOTIDE SEQUENCE [LARGE SCALE GENOMIC DNA]</scope>
    <source>
        <tissue evidence="5">Nenye</tissue>
    </source>
</reference>
<dbReference type="PANTHER" id="PTHR34373:SF8">
    <property type="entry name" value="SHUGOSHIN"/>
    <property type="match status" value="1"/>
</dbReference>